<protein>
    <submittedName>
        <fullName evidence="1">Uncharacterized protein</fullName>
    </submittedName>
</protein>
<dbReference type="Gramene" id="EOY12993">
    <property type="protein sequence ID" value="EOY12993"/>
    <property type="gene ID" value="TCM_031499"/>
</dbReference>
<evidence type="ECO:0000313" key="1">
    <source>
        <dbReference type="EMBL" id="EOY12993.1"/>
    </source>
</evidence>
<gene>
    <name evidence="1" type="ORF">TCM_031499</name>
</gene>
<organism evidence="1 2">
    <name type="scientific">Theobroma cacao</name>
    <name type="common">Cacao</name>
    <name type="synonym">Cocoa</name>
    <dbReference type="NCBI Taxonomy" id="3641"/>
    <lineage>
        <taxon>Eukaryota</taxon>
        <taxon>Viridiplantae</taxon>
        <taxon>Streptophyta</taxon>
        <taxon>Embryophyta</taxon>
        <taxon>Tracheophyta</taxon>
        <taxon>Spermatophyta</taxon>
        <taxon>Magnoliopsida</taxon>
        <taxon>eudicotyledons</taxon>
        <taxon>Gunneridae</taxon>
        <taxon>Pentapetalae</taxon>
        <taxon>rosids</taxon>
        <taxon>malvids</taxon>
        <taxon>Malvales</taxon>
        <taxon>Malvaceae</taxon>
        <taxon>Byttnerioideae</taxon>
        <taxon>Theobroma</taxon>
    </lineage>
</organism>
<dbReference type="Proteomes" id="UP000026915">
    <property type="component" value="Chromosome 7"/>
</dbReference>
<dbReference type="PANTHER" id="PTHR36617:SF5">
    <property type="entry name" value="OS05G0421675 PROTEIN"/>
    <property type="match status" value="1"/>
</dbReference>
<dbReference type="HOGENOM" id="CLU_1868853_0_0_1"/>
<proteinExistence type="predicted"/>
<keyword evidence="2" id="KW-1185">Reference proteome</keyword>
<accession>A0A061F7Y3</accession>
<dbReference type="EMBL" id="CM001885">
    <property type="protein sequence ID" value="EOY12993.1"/>
    <property type="molecule type" value="Genomic_DNA"/>
</dbReference>
<reference evidence="1 2" key="1">
    <citation type="journal article" date="2013" name="Genome Biol.">
        <title>The genome sequence of the most widely cultivated cacao type and its use to identify candidate genes regulating pod color.</title>
        <authorList>
            <person name="Motamayor J.C."/>
            <person name="Mockaitis K."/>
            <person name="Schmutz J."/>
            <person name="Haiminen N."/>
            <person name="Iii D.L."/>
            <person name="Cornejo O."/>
            <person name="Findley S.D."/>
            <person name="Zheng P."/>
            <person name="Utro F."/>
            <person name="Royaert S."/>
            <person name="Saski C."/>
            <person name="Jenkins J."/>
            <person name="Podicheti R."/>
            <person name="Zhao M."/>
            <person name="Scheffler B.E."/>
            <person name="Stack J.C."/>
            <person name="Feltus F.A."/>
            <person name="Mustiga G.M."/>
            <person name="Amores F."/>
            <person name="Phillips W."/>
            <person name="Marelli J.P."/>
            <person name="May G.D."/>
            <person name="Shapiro H."/>
            <person name="Ma J."/>
            <person name="Bustamante C.D."/>
            <person name="Schnell R.J."/>
            <person name="Main D."/>
            <person name="Gilbert D."/>
            <person name="Parida L."/>
            <person name="Kuhn D.N."/>
        </authorList>
    </citation>
    <scope>NUCLEOTIDE SEQUENCE [LARGE SCALE GENOMIC DNA]</scope>
    <source>
        <strain evidence="2">cv. Matina 1-6</strain>
    </source>
</reference>
<evidence type="ECO:0000313" key="2">
    <source>
        <dbReference type="Proteomes" id="UP000026915"/>
    </source>
</evidence>
<dbReference type="AlphaFoldDB" id="A0A061F7Y3"/>
<dbReference type="InParanoid" id="A0A061F7Y3"/>
<name>A0A061F7Y3_THECC</name>
<dbReference type="PANTHER" id="PTHR36617">
    <property type="entry name" value="PROTEIN, PUTATIVE-RELATED"/>
    <property type="match status" value="1"/>
</dbReference>
<sequence length="137" mass="15410">MQEALGSESKDRLSKDLSLLKISRCCSFRKQKRKKFSLWRIMVAAINKLNPSFMIPSRKVSNPSIFWKQISKPLLPGNNYHNFVTSRFGHSLGNGATISFCNDVWLENSTLAVIFPRIHALAVDKKATIASLGTVDK</sequence>